<evidence type="ECO:0000256" key="6">
    <source>
        <dbReference type="SAM" id="Phobius"/>
    </source>
</evidence>
<keyword evidence="4 6" id="KW-1133">Transmembrane helix</keyword>
<dbReference type="PRINTS" id="PR00813">
    <property type="entry name" value="BCTERIALGSPG"/>
</dbReference>
<dbReference type="Proteomes" id="UP000184241">
    <property type="component" value="Unassembled WGS sequence"/>
</dbReference>
<protein>
    <submittedName>
        <fullName evidence="7">Prepilin-type N-terminal cleavage/methylation domain-containing protein</fullName>
    </submittedName>
</protein>
<organism evidence="7 8">
    <name type="scientific">Clostridium intestinale DSM 6191</name>
    <dbReference type="NCBI Taxonomy" id="1121320"/>
    <lineage>
        <taxon>Bacteria</taxon>
        <taxon>Bacillati</taxon>
        <taxon>Bacillota</taxon>
        <taxon>Clostridia</taxon>
        <taxon>Eubacteriales</taxon>
        <taxon>Clostridiaceae</taxon>
        <taxon>Clostridium</taxon>
    </lineage>
</organism>
<proteinExistence type="predicted"/>
<dbReference type="Pfam" id="PF07963">
    <property type="entry name" value="N_methyl"/>
    <property type="match status" value="1"/>
</dbReference>
<reference evidence="7 8" key="1">
    <citation type="submission" date="2016-11" db="EMBL/GenBank/DDBJ databases">
        <authorList>
            <person name="Jaros S."/>
            <person name="Januszkiewicz K."/>
            <person name="Wedrychowicz H."/>
        </authorList>
    </citation>
    <scope>NUCLEOTIDE SEQUENCE [LARGE SCALE GENOMIC DNA]</scope>
    <source>
        <strain evidence="7 8">DSM 6191</strain>
    </source>
</reference>
<evidence type="ECO:0000313" key="8">
    <source>
        <dbReference type="Proteomes" id="UP000184241"/>
    </source>
</evidence>
<keyword evidence="3 6" id="KW-0812">Transmembrane</keyword>
<dbReference type="InterPro" id="IPR012902">
    <property type="entry name" value="N_methyl_site"/>
</dbReference>
<dbReference type="GO" id="GO:0016020">
    <property type="term" value="C:membrane"/>
    <property type="evidence" value="ECO:0007669"/>
    <property type="project" value="UniProtKB-SubCell"/>
</dbReference>
<keyword evidence="5 6" id="KW-0472">Membrane</keyword>
<comment type="subcellular location">
    <subcellularLocation>
        <location evidence="1">Membrane</location>
        <topology evidence="1">Single-pass membrane protein</topology>
    </subcellularLocation>
</comment>
<dbReference type="SUPFAM" id="SSF54523">
    <property type="entry name" value="Pili subunits"/>
    <property type="match status" value="1"/>
</dbReference>
<evidence type="ECO:0000313" key="7">
    <source>
        <dbReference type="EMBL" id="SHI91315.1"/>
    </source>
</evidence>
<evidence type="ECO:0000256" key="3">
    <source>
        <dbReference type="ARBA" id="ARBA00022692"/>
    </source>
</evidence>
<dbReference type="EMBL" id="FQXU01000025">
    <property type="protein sequence ID" value="SHI91315.1"/>
    <property type="molecule type" value="Genomic_DNA"/>
</dbReference>
<sequence>MMMKKINKKKKGFTLIELIAVIAIIGILAAVLVPRVSNYITEAKKTKVVAQARNVVMAVETYNAKNTTPVTTSTLVSALTDTVKTSGGGTVDEFNKDTNAIQTLSVDDCKNIVNNGYVFTLTNGVIDKASIKAPATT</sequence>
<feature type="transmembrane region" description="Helical" evidence="6">
    <location>
        <begin position="12"/>
        <end position="33"/>
    </location>
</feature>
<dbReference type="Gene3D" id="3.30.700.10">
    <property type="entry name" value="Glycoprotein, Type 4 Pilin"/>
    <property type="match status" value="1"/>
</dbReference>
<dbReference type="NCBIfam" id="TIGR02532">
    <property type="entry name" value="IV_pilin_GFxxxE"/>
    <property type="match status" value="1"/>
</dbReference>
<dbReference type="InterPro" id="IPR000983">
    <property type="entry name" value="Bac_GSPG_pilin"/>
</dbReference>
<evidence type="ECO:0000256" key="2">
    <source>
        <dbReference type="ARBA" id="ARBA00022481"/>
    </source>
</evidence>
<accession>A0A1M6F0X5</accession>
<evidence type="ECO:0000256" key="5">
    <source>
        <dbReference type="ARBA" id="ARBA00023136"/>
    </source>
</evidence>
<dbReference type="InterPro" id="IPR045584">
    <property type="entry name" value="Pilin-like"/>
</dbReference>
<dbReference type="GO" id="GO:0015628">
    <property type="term" value="P:protein secretion by the type II secretion system"/>
    <property type="evidence" value="ECO:0007669"/>
    <property type="project" value="InterPro"/>
</dbReference>
<dbReference type="PANTHER" id="PTHR30093">
    <property type="entry name" value="GENERAL SECRETION PATHWAY PROTEIN G"/>
    <property type="match status" value="1"/>
</dbReference>
<evidence type="ECO:0000256" key="4">
    <source>
        <dbReference type="ARBA" id="ARBA00022989"/>
    </source>
</evidence>
<name>A0A1M6F0X5_9CLOT</name>
<dbReference type="GO" id="GO:0015627">
    <property type="term" value="C:type II protein secretion system complex"/>
    <property type="evidence" value="ECO:0007669"/>
    <property type="project" value="InterPro"/>
</dbReference>
<gene>
    <name evidence="7" type="ORF">SAMN02745941_04551</name>
</gene>
<evidence type="ECO:0000256" key="1">
    <source>
        <dbReference type="ARBA" id="ARBA00004167"/>
    </source>
</evidence>
<dbReference type="RefSeq" id="WP_073022812.1">
    <property type="nucleotide sequence ID" value="NZ_FQXU01000025.1"/>
</dbReference>
<dbReference type="AlphaFoldDB" id="A0A1M6F0X5"/>
<dbReference type="PANTHER" id="PTHR30093:SF44">
    <property type="entry name" value="TYPE II SECRETION SYSTEM CORE PROTEIN G"/>
    <property type="match status" value="1"/>
</dbReference>
<dbReference type="PROSITE" id="PS00409">
    <property type="entry name" value="PROKAR_NTER_METHYL"/>
    <property type="match status" value="1"/>
</dbReference>
<keyword evidence="2" id="KW-0488">Methylation</keyword>